<evidence type="ECO:0000256" key="5">
    <source>
        <dbReference type="ARBA" id="ARBA00022692"/>
    </source>
</evidence>
<feature type="transmembrane region" description="Helical" evidence="8">
    <location>
        <begin position="43"/>
        <end position="62"/>
    </location>
</feature>
<proteinExistence type="predicted"/>
<keyword evidence="7 8" id="KW-0472">Membrane</keyword>
<dbReference type="Gene3D" id="1.10.357.140">
    <property type="entry name" value="UbiA prenyltransferase"/>
    <property type="match status" value="1"/>
</dbReference>
<dbReference type="InterPro" id="IPR044878">
    <property type="entry name" value="UbiA_sf"/>
</dbReference>
<feature type="transmembrane region" description="Helical" evidence="8">
    <location>
        <begin position="92"/>
        <end position="113"/>
    </location>
</feature>
<evidence type="ECO:0000256" key="4">
    <source>
        <dbReference type="ARBA" id="ARBA00022679"/>
    </source>
</evidence>
<dbReference type="PANTHER" id="PTHR13929:SF0">
    <property type="entry name" value="UBIA PRENYLTRANSFERASE DOMAIN-CONTAINING PROTEIN 1"/>
    <property type="match status" value="1"/>
</dbReference>
<dbReference type="CDD" id="cd13962">
    <property type="entry name" value="PT_UbiA_UBIAD1"/>
    <property type="match status" value="1"/>
</dbReference>
<evidence type="ECO:0000256" key="1">
    <source>
        <dbReference type="ARBA" id="ARBA00004141"/>
    </source>
</evidence>
<evidence type="ECO:0000256" key="8">
    <source>
        <dbReference type="SAM" id="Phobius"/>
    </source>
</evidence>
<dbReference type="OrthoDB" id="9767568at2"/>
<reference evidence="10" key="1">
    <citation type="submission" date="2018-07" db="EMBL/GenBank/DDBJ databases">
        <authorList>
            <person name="Zhao J."/>
        </authorList>
    </citation>
    <scope>NUCLEOTIDE SEQUENCE [LARGE SCALE GENOMIC DNA]</scope>
    <source>
        <strain evidence="10">GSSD-12</strain>
    </source>
</reference>
<evidence type="ECO:0000256" key="6">
    <source>
        <dbReference type="ARBA" id="ARBA00022989"/>
    </source>
</evidence>
<dbReference type="AlphaFoldDB" id="A0A345HS52"/>
<dbReference type="InterPro" id="IPR000537">
    <property type="entry name" value="UbiA_prenyltransferase"/>
</dbReference>
<dbReference type="InterPro" id="IPR026046">
    <property type="entry name" value="UBIAD1"/>
</dbReference>
<dbReference type="GO" id="GO:0016020">
    <property type="term" value="C:membrane"/>
    <property type="evidence" value="ECO:0007669"/>
    <property type="project" value="UniProtKB-SubCell"/>
</dbReference>
<feature type="transmembrane region" description="Helical" evidence="8">
    <location>
        <begin position="120"/>
        <end position="138"/>
    </location>
</feature>
<keyword evidence="4 9" id="KW-0808">Transferase</keyword>
<name>A0A345HS52_9ACTN</name>
<feature type="transmembrane region" description="Helical" evidence="8">
    <location>
        <begin position="228"/>
        <end position="261"/>
    </location>
</feature>
<dbReference type="Proteomes" id="UP000253868">
    <property type="component" value="Chromosome"/>
</dbReference>
<comment type="subcellular location">
    <subcellularLocation>
        <location evidence="1">Membrane</location>
        <topology evidence="1">Multi-pass membrane protein</topology>
    </subcellularLocation>
</comment>
<feature type="transmembrane region" description="Helical" evidence="8">
    <location>
        <begin position="19"/>
        <end position="36"/>
    </location>
</feature>
<dbReference type="GO" id="GO:0009234">
    <property type="term" value="P:menaquinone biosynthetic process"/>
    <property type="evidence" value="ECO:0007669"/>
    <property type="project" value="UniProtKB-UniPathway"/>
</dbReference>
<evidence type="ECO:0000256" key="2">
    <source>
        <dbReference type="ARBA" id="ARBA00004863"/>
    </source>
</evidence>
<dbReference type="GO" id="GO:0004659">
    <property type="term" value="F:prenyltransferase activity"/>
    <property type="evidence" value="ECO:0007669"/>
    <property type="project" value="InterPro"/>
</dbReference>
<feature type="transmembrane region" description="Helical" evidence="8">
    <location>
        <begin position="174"/>
        <end position="193"/>
    </location>
</feature>
<feature type="transmembrane region" description="Helical" evidence="8">
    <location>
        <begin position="281"/>
        <end position="300"/>
    </location>
</feature>
<gene>
    <name evidence="9" type="ORF">DVK44_19845</name>
</gene>
<keyword evidence="3" id="KW-0474">Menaquinone biosynthesis</keyword>
<protein>
    <submittedName>
        <fullName evidence="9">Prenyltransferase</fullName>
    </submittedName>
</protein>
<evidence type="ECO:0000313" key="10">
    <source>
        <dbReference type="Proteomes" id="UP000253868"/>
    </source>
</evidence>
<dbReference type="KEGG" id="spad:DVK44_19845"/>
<dbReference type="Pfam" id="PF01040">
    <property type="entry name" value="UbiA"/>
    <property type="match status" value="1"/>
</dbReference>
<dbReference type="RefSeq" id="WP_114660855.1">
    <property type="nucleotide sequence ID" value="NZ_CP031194.1"/>
</dbReference>
<accession>A0A345HS52</accession>
<dbReference type="EMBL" id="CP031194">
    <property type="protein sequence ID" value="AXG79526.1"/>
    <property type="molecule type" value="Genomic_DNA"/>
</dbReference>
<feature type="transmembrane region" description="Helical" evidence="8">
    <location>
        <begin position="312"/>
        <end position="332"/>
    </location>
</feature>
<keyword evidence="10" id="KW-1185">Reference proteome</keyword>
<evidence type="ECO:0000256" key="3">
    <source>
        <dbReference type="ARBA" id="ARBA00022428"/>
    </source>
</evidence>
<evidence type="ECO:0000313" key="9">
    <source>
        <dbReference type="EMBL" id="AXG79526.1"/>
    </source>
</evidence>
<comment type="pathway">
    <text evidence="2">Quinol/quinone metabolism; menaquinone biosynthesis.</text>
</comment>
<evidence type="ECO:0000256" key="7">
    <source>
        <dbReference type="ARBA" id="ARBA00023136"/>
    </source>
</evidence>
<keyword evidence="6 8" id="KW-1133">Transmembrane helix</keyword>
<dbReference type="PANTHER" id="PTHR13929">
    <property type="entry name" value="1,4-DIHYDROXY-2-NAPHTHOATE OCTAPRENYLTRANSFERASE"/>
    <property type="match status" value="1"/>
</dbReference>
<dbReference type="UniPathway" id="UPA00079"/>
<organism evidence="9 10">
    <name type="scientific">Streptomyces paludis</name>
    <dbReference type="NCBI Taxonomy" id="2282738"/>
    <lineage>
        <taxon>Bacteria</taxon>
        <taxon>Bacillati</taxon>
        <taxon>Actinomycetota</taxon>
        <taxon>Actinomycetes</taxon>
        <taxon>Kitasatosporales</taxon>
        <taxon>Streptomycetaceae</taxon>
        <taxon>Streptomyces</taxon>
    </lineage>
</organism>
<keyword evidence="5 8" id="KW-0812">Transmembrane</keyword>
<feature type="transmembrane region" description="Helical" evidence="8">
    <location>
        <begin position="150"/>
        <end position="167"/>
    </location>
</feature>
<dbReference type="GO" id="GO:0042371">
    <property type="term" value="P:vitamin K biosynthetic process"/>
    <property type="evidence" value="ECO:0007669"/>
    <property type="project" value="TreeGrafter"/>
</dbReference>
<sequence>MLQSPSPISAFIKLGRLKFLFETMVIVALGVTLAVADENPFDLRWYVVAMVFAWVTHLMTHYCNEYFDLDADRANAAPTEWTGGSRILVSGLLPPSVSLSAAFVLLFAGVGLLSVMPDTTARLLGVASMALAWFYTAPPLRFNYRGLGELAASAVSYALGPLLAYYLQGQRVSPLALSLIGIVFALQFLRLLTMNLFDSAGDRAAGKRTLAVVLGERRLIATYRGGQVLVYLAVALLAVLQVIPALVAVLLLLTAGIPFWVGRNIRTATLPDSARRGTVTFWASSHLPLCTITVFLGLLVDRSMTGSSVSTVWLGICAGTTLAFGLLLVHSLGRDGRQRRPATVTSQPAP</sequence>